<dbReference type="InterPro" id="IPR031973">
    <property type="entry name" value="Deltameth_res_prag01"/>
</dbReference>
<dbReference type="AlphaFoldDB" id="A0AA36AV85"/>
<organism evidence="2 3">
    <name type="scientific">Octopus vulgaris</name>
    <name type="common">Common octopus</name>
    <dbReference type="NCBI Taxonomy" id="6645"/>
    <lineage>
        <taxon>Eukaryota</taxon>
        <taxon>Metazoa</taxon>
        <taxon>Spiralia</taxon>
        <taxon>Lophotrochozoa</taxon>
        <taxon>Mollusca</taxon>
        <taxon>Cephalopoda</taxon>
        <taxon>Coleoidea</taxon>
        <taxon>Octopodiformes</taxon>
        <taxon>Octopoda</taxon>
        <taxon>Incirrata</taxon>
        <taxon>Octopodidae</taxon>
        <taxon>Octopus</taxon>
    </lineage>
</organism>
<dbReference type="Pfam" id="PF16020">
    <property type="entry name" value="Deltameth_res"/>
    <property type="match status" value="1"/>
</dbReference>
<proteinExistence type="predicted"/>
<keyword evidence="3" id="KW-1185">Reference proteome</keyword>
<sequence>MLPRVLPLANSLRTTVSRSSVLACNMSGHAHWKSDRDIDKETLSHMDYLPIPEGCWSSDFKRNQGKYNVQLLLSTSIAIVTGFAMYQTGCFNAWITPQKSCGKIQDNLTDMEADIFSKV</sequence>
<name>A0AA36AV85_OCTVU</name>
<feature type="domain" description="Deltamethrin resistance protein prag01" evidence="1">
    <location>
        <begin position="49"/>
        <end position="92"/>
    </location>
</feature>
<evidence type="ECO:0000313" key="2">
    <source>
        <dbReference type="EMBL" id="CAI9722369.1"/>
    </source>
</evidence>
<evidence type="ECO:0000313" key="3">
    <source>
        <dbReference type="Proteomes" id="UP001162480"/>
    </source>
</evidence>
<accession>A0AA36AV85</accession>
<reference evidence="2" key="1">
    <citation type="submission" date="2023-08" db="EMBL/GenBank/DDBJ databases">
        <authorList>
            <person name="Alioto T."/>
            <person name="Alioto T."/>
            <person name="Gomez Garrido J."/>
        </authorList>
    </citation>
    <scope>NUCLEOTIDE SEQUENCE</scope>
</reference>
<dbReference type="Proteomes" id="UP001162480">
    <property type="component" value="Chromosome 5"/>
</dbReference>
<dbReference type="EMBL" id="OX597818">
    <property type="protein sequence ID" value="CAI9722369.1"/>
    <property type="molecule type" value="Genomic_DNA"/>
</dbReference>
<gene>
    <name evidence="2" type="ORF">OCTVUL_1B025576</name>
</gene>
<evidence type="ECO:0000259" key="1">
    <source>
        <dbReference type="Pfam" id="PF16020"/>
    </source>
</evidence>
<protein>
    <recommendedName>
        <fullName evidence="1">Deltamethrin resistance protein prag01 domain-containing protein</fullName>
    </recommendedName>
</protein>